<evidence type="ECO:0000259" key="2">
    <source>
        <dbReference type="Pfam" id="PF13501"/>
    </source>
</evidence>
<dbReference type="RefSeq" id="WP_053951769.1">
    <property type="nucleotide sequence ID" value="NZ_CP010552.1"/>
</dbReference>
<dbReference type="Pfam" id="PF13501">
    <property type="entry name" value="SoxY"/>
    <property type="match status" value="1"/>
</dbReference>
<feature type="domain" description="Ig-like SoxY" evidence="2">
    <location>
        <begin position="50"/>
        <end position="146"/>
    </location>
</feature>
<evidence type="ECO:0000256" key="1">
    <source>
        <dbReference type="SAM" id="SignalP"/>
    </source>
</evidence>
<dbReference type="NCBIfam" id="TIGR04488">
    <property type="entry name" value="SoxY_true_GGCGG"/>
    <property type="match status" value="1"/>
</dbReference>
<feature type="chain" id="PRO_5005798982" evidence="1">
    <location>
        <begin position="33"/>
        <end position="148"/>
    </location>
</feature>
<keyword evidence="4" id="KW-1185">Reference proteome</keyword>
<dbReference type="AlphaFoldDB" id="A0A0M4NJF5"/>
<dbReference type="Gene3D" id="2.60.40.2470">
    <property type="entry name" value="SoxY domain"/>
    <property type="match status" value="1"/>
</dbReference>
<dbReference type="InterPro" id="IPR032711">
    <property type="entry name" value="SoxY"/>
</dbReference>
<dbReference type="PATRIC" id="fig|1705394.5.peg.1205"/>
<dbReference type="InterPro" id="IPR038162">
    <property type="entry name" value="SoxY_sf"/>
</dbReference>
<reference evidence="3 4" key="1">
    <citation type="journal article" date="2015" name="Genome Announc.">
        <title>Genome Sequence of 'Candidatus Thioglobus autotrophica' Strain EF1, a Chemoautotroph from the SUP05 Clade of Marine Gammaproteobacteria.</title>
        <authorList>
            <person name="Shah V."/>
            <person name="Morris R.M."/>
        </authorList>
    </citation>
    <scope>NUCLEOTIDE SEQUENCE [LARGE SCALE GENOMIC DNA]</scope>
    <source>
        <strain evidence="3 4">EF1</strain>
    </source>
</reference>
<dbReference type="KEGG" id="tho:SP60_06050"/>
<gene>
    <name evidence="3" type="ORF">SP60_06050</name>
</gene>
<feature type="signal peptide" evidence="1">
    <location>
        <begin position="1"/>
        <end position="32"/>
    </location>
</feature>
<protein>
    <submittedName>
        <fullName evidence="3">Sulfur oxidation protein SoxY</fullName>
    </submittedName>
</protein>
<dbReference type="PIRSF" id="PIRSF010312">
    <property type="entry name" value="Sulphur_oxidation_SoxY"/>
    <property type="match status" value="1"/>
</dbReference>
<organism evidence="3 4">
    <name type="scientific">Candidatus Thioglobus autotrophicus</name>
    <dbReference type="NCBI Taxonomy" id="1705394"/>
    <lineage>
        <taxon>Bacteria</taxon>
        <taxon>Pseudomonadati</taxon>
        <taxon>Pseudomonadota</taxon>
        <taxon>Gammaproteobacteria</taxon>
        <taxon>Candidatus Pseudothioglobaceae</taxon>
        <taxon>Candidatus Thioglobus</taxon>
    </lineage>
</organism>
<dbReference type="InterPro" id="IPR016568">
    <property type="entry name" value="Sulphur_oxidation_SoxY"/>
</dbReference>
<dbReference type="STRING" id="1705394.SP60_06050"/>
<dbReference type="EMBL" id="CP010552">
    <property type="protein sequence ID" value="ALE52800.1"/>
    <property type="molecule type" value="Genomic_DNA"/>
</dbReference>
<accession>A0A0M4NJF5</accession>
<evidence type="ECO:0000313" key="3">
    <source>
        <dbReference type="EMBL" id="ALE52800.1"/>
    </source>
</evidence>
<proteinExistence type="predicted"/>
<evidence type="ECO:0000313" key="4">
    <source>
        <dbReference type="Proteomes" id="UP000058020"/>
    </source>
</evidence>
<dbReference type="Proteomes" id="UP000058020">
    <property type="component" value="Chromosome"/>
</dbReference>
<name>A0A0M4NJF5_9GAMM</name>
<sequence>MKRRLFLKSAMAGSAVATAVGAGLLTPSMVFANTADFKAKSDAATASIAAAGKGSFKFKAPKIAENGAVVPVTVDASKMEGVTNISISVTKNGTPLAASFNLSGAAAGYVSTRIKMGTTSPVVALVTAGGVTTQVSQEVKVTIGGCGG</sequence>
<keyword evidence="1" id="KW-0732">Signal</keyword>
<dbReference type="OrthoDB" id="9798154at2"/>